<dbReference type="RefSeq" id="WP_376836018.1">
    <property type="nucleotide sequence ID" value="NZ_JBHLSW010000006.1"/>
</dbReference>
<keyword evidence="1" id="KW-1133">Transmembrane helix</keyword>
<accession>A0ABV6R342</accession>
<name>A0ABV6R342_9CAUL</name>
<sequence>MRGVLVSGIAGLFLAYTGAFGTIEAPLGLRLVYWVAVLVGGAVWATACTRVTERFVDLDDRPWLEIAVLTAVISGPLTVAVWFVTGLAFTGRVYDLAVLPYMLGPVAAVTVVVTAVNVFLSRVVQTHATPGIAAPAAFLDRLPPKLRGARLLAVQSEDHYLRLHTDRGSDLILMRLSDALKELEGLEGAQTHRSWWVARDAVRDVARGDGRATLTLDGGVRAPVSRRHGRALRAAGWY</sequence>
<dbReference type="Proteomes" id="UP001589906">
    <property type="component" value="Unassembled WGS sequence"/>
</dbReference>
<dbReference type="EMBL" id="JBHLSW010000006">
    <property type="protein sequence ID" value="MFC0634036.1"/>
    <property type="molecule type" value="Genomic_DNA"/>
</dbReference>
<evidence type="ECO:0000256" key="1">
    <source>
        <dbReference type="SAM" id="Phobius"/>
    </source>
</evidence>
<dbReference type="SMART" id="SM00850">
    <property type="entry name" value="LytTR"/>
    <property type="match status" value="1"/>
</dbReference>
<keyword evidence="1" id="KW-0812">Transmembrane</keyword>
<gene>
    <name evidence="3" type="ORF">ACFFGE_09110</name>
</gene>
<evidence type="ECO:0000259" key="2">
    <source>
        <dbReference type="PROSITE" id="PS50930"/>
    </source>
</evidence>
<dbReference type="PROSITE" id="PS50930">
    <property type="entry name" value="HTH_LYTTR"/>
    <property type="match status" value="1"/>
</dbReference>
<feature type="domain" description="HTH LytTR-type" evidence="2">
    <location>
        <begin position="139"/>
        <end position="238"/>
    </location>
</feature>
<dbReference type="Gene3D" id="2.40.50.1020">
    <property type="entry name" value="LytTr DNA-binding domain"/>
    <property type="match status" value="1"/>
</dbReference>
<dbReference type="Pfam" id="PF04397">
    <property type="entry name" value="LytTR"/>
    <property type="match status" value="1"/>
</dbReference>
<keyword evidence="4" id="KW-1185">Reference proteome</keyword>
<feature type="transmembrane region" description="Helical" evidence="1">
    <location>
        <begin position="31"/>
        <end position="51"/>
    </location>
</feature>
<keyword evidence="3" id="KW-0238">DNA-binding</keyword>
<keyword evidence="1" id="KW-0472">Membrane</keyword>
<proteinExistence type="predicted"/>
<evidence type="ECO:0000313" key="3">
    <source>
        <dbReference type="EMBL" id="MFC0634036.1"/>
    </source>
</evidence>
<feature type="transmembrane region" description="Helical" evidence="1">
    <location>
        <begin position="63"/>
        <end position="89"/>
    </location>
</feature>
<comment type="caution">
    <text evidence="3">The sequence shown here is derived from an EMBL/GenBank/DDBJ whole genome shotgun (WGS) entry which is preliminary data.</text>
</comment>
<feature type="transmembrane region" description="Helical" evidence="1">
    <location>
        <begin position="101"/>
        <end position="120"/>
    </location>
</feature>
<organism evidence="3 4">
    <name type="scientific">Brevundimonas balnearis</name>
    <dbReference type="NCBI Taxonomy" id="1572858"/>
    <lineage>
        <taxon>Bacteria</taxon>
        <taxon>Pseudomonadati</taxon>
        <taxon>Pseudomonadota</taxon>
        <taxon>Alphaproteobacteria</taxon>
        <taxon>Caulobacterales</taxon>
        <taxon>Caulobacteraceae</taxon>
        <taxon>Brevundimonas</taxon>
    </lineage>
</organism>
<reference evidence="3 4" key="1">
    <citation type="submission" date="2024-09" db="EMBL/GenBank/DDBJ databases">
        <authorList>
            <person name="Sun Q."/>
            <person name="Mori K."/>
        </authorList>
    </citation>
    <scope>NUCLEOTIDE SEQUENCE [LARGE SCALE GENOMIC DNA]</scope>
    <source>
        <strain evidence="3 4">NCAIM B.02621</strain>
    </source>
</reference>
<protein>
    <submittedName>
        <fullName evidence="3">LytTR family DNA-binding domain-containing protein</fullName>
    </submittedName>
</protein>
<evidence type="ECO:0000313" key="4">
    <source>
        <dbReference type="Proteomes" id="UP001589906"/>
    </source>
</evidence>
<dbReference type="GO" id="GO:0003677">
    <property type="term" value="F:DNA binding"/>
    <property type="evidence" value="ECO:0007669"/>
    <property type="project" value="UniProtKB-KW"/>
</dbReference>
<dbReference type="InterPro" id="IPR007492">
    <property type="entry name" value="LytTR_DNA-bd_dom"/>
</dbReference>